<evidence type="ECO:0000256" key="6">
    <source>
        <dbReference type="ARBA" id="ARBA00022833"/>
    </source>
</evidence>
<dbReference type="Pfam" id="PF01653">
    <property type="entry name" value="DNA_ligase_aden"/>
    <property type="match status" value="1"/>
</dbReference>
<dbReference type="EC" id="6.5.1.2" evidence="11"/>
<dbReference type="Gene3D" id="3.40.50.10190">
    <property type="entry name" value="BRCT domain"/>
    <property type="match status" value="1"/>
</dbReference>
<dbReference type="Gene3D" id="3.30.470.30">
    <property type="entry name" value="DNA ligase/mRNA capping enzyme"/>
    <property type="match status" value="1"/>
</dbReference>
<evidence type="ECO:0000256" key="7">
    <source>
        <dbReference type="ARBA" id="ARBA00022842"/>
    </source>
</evidence>
<evidence type="ECO:0000259" key="13">
    <source>
        <dbReference type="PROSITE" id="PS50172"/>
    </source>
</evidence>
<comment type="caution">
    <text evidence="14">The sequence shown here is derived from an EMBL/GenBank/DDBJ whole genome shotgun (WGS) entry which is preliminary data.</text>
</comment>
<keyword evidence="8 11" id="KW-0520">NAD</keyword>
<dbReference type="InterPro" id="IPR013840">
    <property type="entry name" value="DNAligase_N"/>
</dbReference>
<dbReference type="InterPro" id="IPR010994">
    <property type="entry name" value="RuvA_2-like"/>
</dbReference>
<comment type="catalytic activity">
    <reaction evidence="10 11">
        <text>NAD(+) + (deoxyribonucleotide)n-3'-hydroxyl + 5'-phospho-(deoxyribonucleotide)m = (deoxyribonucleotide)n+m + AMP + beta-nicotinamide D-nucleotide.</text>
        <dbReference type="EC" id="6.5.1.2"/>
    </reaction>
</comment>
<dbReference type="CDD" id="cd00114">
    <property type="entry name" value="LIGANc"/>
    <property type="match status" value="1"/>
</dbReference>
<dbReference type="Pfam" id="PF14520">
    <property type="entry name" value="HHH_5"/>
    <property type="match status" value="1"/>
</dbReference>
<dbReference type="Gene3D" id="2.40.50.140">
    <property type="entry name" value="Nucleic acid-binding proteins"/>
    <property type="match status" value="1"/>
</dbReference>
<sequence>MAVADDADLADNPYVEGPPTEFEDTTTLDEATAREQADQLREALRYHDYRYYVENDPVIGDRAYDALFARLQRLESAFDLDTDGSPTQRVGGEPLDELPDVEHVARMGSIDQGGEEADVREFDERVRDGLDTDDVQYFCEPKFDGLSIEIVYEDGVYQRAATRGDGEVGEDVTENVRTISSVPQRLRGDYPDFLAVRGEVYIPRDAFTAFNRERVERGEDPFANPRNAAAGTLRQLDPAVTAERPLSVFFFGVLDASVSFESHSEIHERFPEWGLRVCQRTAVVDDIDAAIDYRTDQQQARDDLDYEIDGVVIKVDDMDACDELGSTSRAPRWAFAYKFPARKEETTVRDIVVQVGRTGRLTPVALMDPVEVGGVTVSRASLHNPSLIADLGVDVGDRVRIKRAGDVIPDVVEVLDDNGDGHFEFPDTCPACDSPVERDGPMAFCTGGLTCPAQRERSVEHYASRDALDIEGLGEKAVQQLLDADLVSDPADLYELTVEDLTDLEGWGETSARNLVEGMDDAREPPLANFLVALGIPEVGTVTARNLAQEFGTFEAILDAADEGNTDAFEAVSDVGSTVTRSIVEFFEGEGNRAVIDRLLDHVDPQAAEETGGDALSGQTFVFTGSLDGYTRSDAQDLIERNGGSATSSVSGNTDYLVLGDNPGQRKRDDAEEHDVETLSERAFEELLEQQNVL</sequence>
<gene>
    <name evidence="11 14" type="primary">ligA</name>
    <name evidence="14" type="ORF">EGO51_02435</name>
</gene>
<feature type="binding site" evidence="11">
    <location>
        <position position="429"/>
    </location>
    <ligand>
        <name>Zn(2+)</name>
        <dbReference type="ChEBI" id="CHEBI:29105"/>
    </ligand>
</feature>
<comment type="caution">
    <text evidence="11">Lacks conserved residue(s) required for the propagation of feature annotation.</text>
</comment>
<dbReference type="GO" id="GO:0003911">
    <property type="term" value="F:DNA ligase (NAD+) activity"/>
    <property type="evidence" value="ECO:0007669"/>
    <property type="project" value="UniProtKB-UniRule"/>
</dbReference>
<dbReference type="InterPro" id="IPR003583">
    <property type="entry name" value="Hlx-hairpin-Hlx_DNA-bd_motif"/>
</dbReference>
<evidence type="ECO:0000256" key="1">
    <source>
        <dbReference type="ARBA" id="ARBA00004067"/>
    </source>
</evidence>
<feature type="binding site" evidence="11">
    <location>
        <position position="199"/>
    </location>
    <ligand>
        <name>NAD(+)</name>
        <dbReference type="ChEBI" id="CHEBI:57540"/>
    </ligand>
</feature>
<keyword evidence="9 11" id="KW-0234">DNA repair</keyword>
<dbReference type="SUPFAM" id="SSF47781">
    <property type="entry name" value="RuvA domain 2-like"/>
    <property type="match status" value="1"/>
</dbReference>
<accession>A0A5J5LG52</accession>
<evidence type="ECO:0000256" key="3">
    <source>
        <dbReference type="ARBA" id="ARBA00022705"/>
    </source>
</evidence>
<keyword evidence="6 11" id="KW-0862">Zinc</keyword>
<dbReference type="InterPro" id="IPR013839">
    <property type="entry name" value="DNAligase_adenylation"/>
</dbReference>
<dbReference type="SUPFAM" id="SSF52113">
    <property type="entry name" value="BRCT domain"/>
    <property type="match status" value="1"/>
</dbReference>
<dbReference type="NCBIfam" id="NF005932">
    <property type="entry name" value="PRK07956.1"/>
    <property type="match status" value="1"/>
</dbReference>
<dbReference type="GO" id="GO:0046872">
    <property type="term" value="F:metal ion binding"/>
    <property type="evidence" value="ECO:0007669"/>
    <property type="project" value="UniProtKB-KW"/>
</dbReference>
<dbReference type="FunFam" id="1.10.150.20:FF:000007">
    <property type="entry name" value="DNA ligase"/>
    <property type="match status" value="1"/>
</dbReference>
<dbReference type="GO" id="GO:0006260">
    <property type="term" value="P:DNA replication"/>
    <property type="evidence" value="ECO:0007669"/>
    <property type="project" value="UniProtKB-KW"/>
</dbReference>
<dbReference type="InterPro" id="IPR036420">
    <property type="entry name" value="BRCT_dom_sf"/>
</dbReference>
<evidence type="ECO:0000256" key="11">
    <source>
        <dbReference type="HAMAP-Rule" id="MF_01588"/>
    </source>
</evidence>
<feature type="region of interest" description="Disordered" evidence="12">
    <location>
        <begin position="1"/>
        <end position="24"/>
    </location>
</feature>
<dbReference type="Gene3D" id="1.10.150.20">
    <property type="entry name" value="5' to 3' exonuclease, C-terminal subdomain"/>
    <property type="match status" value="2"/>
</dbReference>
<feature type="active site" description="N6-AMP-lysine intermediate" evidence="11">
    <location>
        <position position="142"/>
    </location>
</feature>
<feature type="binding site" evidence="11">
    <location>
        <begin position="61"/>
        <end position="65"/>
    </location>
    <ligand>
        <name>NAD(+)</name>
        <dbReference type="ChEBI" id="CHEBI:57540"/>
    </ligand>
</feature>
<evidence type="ECO:0000256" key="5">
    <source>
        <dbReference type="ARBA" id="ARBA00022763"/>
    </source>
</evidence>
<dbReference type="Gene3D" id="1.10.287.610">
    <property type="entry name" value="Helix hairpin bin"/>
    <property type="match status" value="1"/>
</dbReference>
<evidence type="ECO:0000256" key="12">
    <source>
        <dbReference type="SAM" id="MobiDB-lite"/>
    </source>
</evidence>
<keyword evidence="11" id="KW-0464">Manganese</keyword>
<evidence type="ECO:0000313" key="14">
    <source>
        <dbReference type="EMBL" id="KAA9408684.1"/>
    </source>
</evidence>
<keyword evidence="5 11" id="KW-0227">DNA damage</keyword>
<organism evidence="14 15">
    <name type="scientific">Haloarcula hispanica</name>
    <dbReference type="NCBI Taxonomy" id="51589"/>
    <lineage>
        <taxon>Archaea</taxon>
        <taxon>Methanobacteriati</taxon>
        <taxon>Methanobacteriota</taxon>
        <taxon>Stenosarchaea group</taxon>
        <taxon>Halobacteria</taxon>
        <taxon>Halobacteriales</taxon>
        <taxon>Haloarculaceae</taxon>
        <taxon>Haloarcula</taxon>
    </lineage>
</organism>
<evidence type="ECO:0000256" key="2">
    <source>
        <dbReference type="ARBA" id="ARBA00022598"/>
    </source>
</evidence>
<dbReference type="InterPro" id="IPR001357">
    <property type="entry name" value="BRCT_dom"/>
</dbReference>
<dbReference type="SMART" id="SM00292">
    <property type="entry name" value="BRCT"/>
    <property type="match status" value="1"/>
</dbReference>
<feature type="binding site" evidence="11">
    <location>
        <position position="314"/>
    </location>
    <ligand>
        <name>NAD(+)</name>
        <dbReference type="ChEBI" id="CHEBI:57540"/>
    </ligand>
</feature>
<dbReference type="SUPFAM" id="SSF56091">
    <property type="entry name" value="DNA ligase/mRNA capping enzyme, catalytic domain"/>
    <property type="match status" value="1"/>
</dbReference>
<dbReference type="GO" id="GO:0003677">
    <property type="term" value="F:DNA binding"/>
    <property type="evidence" value="ECO:0007669"/>
    <property type="project" value="InterPro"/>
</dbReference>
<dbReference type="EMBL" id="RQWK01000001">
    <property type="protein sequence ID" value="KAA9408684.1"/>
    <property type="molecule type" value="Genomic_DNA"/>
</dbReference>
<dbReference type="PANTHER" id="PTHR23389:SF9">
    <property type="entry name" value="DNA LIGASE"/>
    <property type="match status" value="1"/>
</dbReference>
<keyword evidence="7 11" id="KW-0460">Magnesium</keyword>
<dbReference type="GO" id="GO:0005829">
    <property type="term" value="C:cytosol"/>
    <property type="evidence" value="ECO:0007669"/>
    <property type="project" value="TreeGrafter"/>
</dbReference>
<dbReference type="SMART" id="SM00532">
    <property type="entry name" value="LIGANc"/>
    <property type="match status" value="1"/>
</dbReference>
<evidence type="ECO:0000256" key="8">
    <source>
        <dbReference type="ARBA" id="ARBA00023027"/>
    </source>
</evidence>
<dbReference type="SUPFAM" id="SSF50249">
    <property type="entry name" value="Nucleic acid-binding proteins"/>
    <property type="match status" value="1"/>
</dbReference>
<comment type="function">
    <text evidence="1 11">DNA ligase that catalyzes the formation of phosphodiester linkages between 5'-phosphoryl and 3'-hydroxyl groups in double-stranded DNA using NAD as a coenzyme and as the energy source for the reaction. It is essential for DNA replication and repair of damaged DNA.</text>
</comment>
<feature type="binding site" evidence="11">
    <location>
        <position position="140"/>
    </location>
    <ligand>
        <name>NAD(+)</name>
        <dbReference type="ChEBI" id="CHEBI:57540"/>
    </ligand>
</feature>
<feature type="binding site" evidence="11">
    <location>
        <position position="163"/>
    </location>
    <ligand>
        <name>NAD(+)</name>
        <dbReference type="ChEBI" id="CHEBI:57540"/>
    </ligand>
</feature>
<evidence type="ECO:0000256" key="10">
    <source>
        <dbReference type="ARBA" id="ARBA00034005"/>
    </source>
</evidence>
<comment type="similarity">
    <text evidence="11">Belongs to the NAD-dependent DNA ligase family. LigA subfamily.</text>
</comment>
<name>A0A5J5LG52_HALHI</name>
<dbReference type="NCBIfam" id="NF010931">
    <property type="entry name" value="PRK14351.1"/>
    <property type="match status" value="1"/>
</dbReference>
<evidence type="ECO:0000256" key="4">
    <source>
        <dbReference type="ARBA" id="ARBA00022723"/>
    </source>
</evidence>
<feature type="compositionally biased region" description="Polar residues" evidence="12">
    <location>
        <begin position="644"/>
        <end position="654"/>
    </location>
</feature>
<dbReference type="PIRSF" id="PIRSF001604">
    <property type="entry name" value="LigA"/>
    <property type="match status" value="1"/>
</dbReference>
<dbReference type="RefSeq" id="WP_151102821.1">
    <property type="nucleotide sequence ID" value="NZ_RQWK01000001.1"/>
</dbReference>
<feature type="binding site" evidence="11">
    <location>
        <position position="451"/>
    </location>
    <ligand>
        <name>Zn(2+)</name>
        <dbReference type="ChEBI" id="CHEBI:29105"/>
    </ligand>
</feature>
<dbReference type="Gene3D" id="6.20.10.30">
    <property type="match status" value="1"/>
</dbReference>
<dbReference type="InterPro" id="IPR012340">
    <property type="entry name" value="NA-bd_OB-fold"/>
</dbReference>
<dbReference type="Pfam" id="PF03120">
    <property type="entry name" value="OB_DNA_ligase"/>
    <property type="match status" value="1"/>
</dbReference>
<dbReference type="Pfam" id="PF00533">
    <property type="entry name" value="BRCT"/>
    <property type="match status" value="1"/>
</dbReference>
<dbReference type="PROSITE" id="PS50172">
    <property type="entry name" value="BRCT"/>
    <property type="match status" value="1"/>
</dbReference>
<protein>
    <recommendedName>
        <fullName evidence="11">DNA ligase</fullName>
        <ecNumber evidence="11">6.5.1.2</ecNumber>
    </recommendedName>
    <alternativeName>
        <fullName evidence="11">Polydeoxyribonucleotide synthase [NAD(+)]</fullName>
    </alternativeName>
</protein>
<feature type="binding site" evidence="11">
    <location>
        <position position="338"/>
    </location>
    <ligand>
        <name>NAD(+)</name>
        <dbReference type="ChEBI" id="CHEBI:57540"/>
    </ligand>
</feature>
<keyword evidence="4 11" id="KW-0479">Metal-binding</keyword>
<dbReference type="FunFam" id="3.30.470.30:FF:000001">
    <property type="entry name" value="DNA ligase"/>
    <property type="match status" value="1"/>
</dbReference>
<feature type="domain" description="BRCT" evidence="13">
    <location>
        <begin position="611"/>
        <end position="694"/>
    </location>
</feature>
<dbReference type="SMART" id="SM00278">
    <property type="entry name" value="HhH1"/>
    <property type="match status" value="4"/>
</dbReference>
<evidence type="ECO:0000313" key="15">
    <source>
        <dbReference type="Proteomes" id="UP000326244"/>
    </source>
</evidence>
<reference evidence="14 15" key="1">
    <citation type="submission" date="2018-11" db="EMBL/GenBank/DDBJ databases">
        <title>Genomic analysis of Haloarcula hispanica CBA1121.</title>
        <authorList>
            <person name="Kim Y.B."/>
            <person name="Roh S.W."/>
        </authorList>
    </citation>
    <scope>NUCLEOTIDE SEQUENCE [LARGE SCALE GENOMIC DNA]</scope>
    <source>
        <strain evidence="14 15">CBA1121</strain>
    </source>
</reference>
<dbReference type="HAMAP" id="MF_01588">
    <property type="entry name" value="DNA_ligase_A"/>
    <property type="match status" value="1"/>
</dbReference>
<dbReference type="PROSITE" id="PS01056">
    <property type="entry name" value="DNA_LIGASE_N2"/>
    <property type="match status" value="1"/>
</dbReference>
<feature type="binding site" evidence="11">
    <location>
        <begin position="109"/>
        <end position="110"/>
    </location>
    <ligand>
        <name>NAD(+)</name>
        <dbReference type="ChEBI" id="CHEBI:57540"/>
    </ligand>
</feature>
<dbReference type="AlphaFoldDB" id="A0A5J5LG52"/>
<dbReference type="PANTHER" id="PTHR23389">
    <property type="entry name" value="CHROMOSOME TRANSMISSION FIDELITY FACTOR 18"/>
    <property type="match status" value="1"/>
</dbReference>
<dbReference type="NCBIfam" id="TIGR00575">
    <property type="entry name" value="dnlj"/>
    <property type="match status" value="1"/>
</dbReference>
<dbReference type="InterPro" id="IPR041663">
    <property type="entry name" value="DisA/LigA_HHH"/>
</dbReference>
<proteinExistence type="inferred from homology"/>
<dbReference type="Proteomes" id="UP000326244">
    <property type="component" value="Unassembled WGS sequence"/>
</dbReference>
<dbReference type="InterPro" id="IPR033136">
    <property type="entry name" value="DNA_ligase_CS"/>
</dbReference>
<dbReference type="GO" id="GO:0006281">
    <property type="term" value="P:DNA repair"/>
    <property type="evidence" value="ECO:0007669"/>
    <property type="project" value="UniProtKB-KW"/>
</dbReference>
<dbReference type="CDD" id="cd17748">
    <property type="entry name" value="BRCT_DNA_ligase_like"/>
    <property type="match status" value="1"/>
</dbReference>
<dbReference type="InterPro" id="IPR001679">
    <property type="entry name" value="DNA_ligase"/>
</dbReference>
<keyword evidence="2 11" id="KW-0436">Ligase</keyword>
<keyword evidence="3 11" id="KW-0235">DNA replication</keyword>
<evidence type="ECO:0000256" key="9">
    <source>
        <dbReference type="ARBA" id="ARBA00023204"/>
    </source>
</evidence>
<feature type="region of interest" description="Disordered" evidence="12">
    <location>
        <begin position="642"/>
        <end position="672"/>
    </location>
</feature>
<dbReference type="Pfam" id="PF12826">
    <property type="entry name" value="HHH_2"/>
    <property type="match status" value="1"/>
</dbReference>
<comment type="cofactor">
    <cofactor evidence="11">
        <name>Mg(2+)</name>
        <dbReference type="ChEBI" id="CHEBI:18420"/>
    </cofactor>
    <cofactor evidence="11">
        <name>Mn(2+)</name>
        <dbReference type="ChEBI" id="CHEBI:29035"/>
    </cofactor>
</comment>
<feature type="binding site" evidence="11">
    <location>
        <position position="432"/>
    </location>
    <ligand>
        <name>Zn(2+)</name>
        <dbReference type="ChEBI" id="CHEBI:29105"/>
    </ligand>
</feature>
<dbReference type="InterPro" id="IPR004150">
    <property type="entry name" value="NAD_DNA_ligase_OB"/>
</dbReference>